<accession>I2GLD9</accession>
<proteinExistence type="predicted"/>
<dbReference type="AlphaFoldDB" id="I2GLD9"/>
<organism evidence="1 2">
    <name type="scientific">Fibrisoma limi BUZ 3</name>
    <dbReference type="NCBI Taxonomy" id="1185876"/>
    <lineage>
        <taxon>Bacteria</taxon>
        <taxon>Pseudomonadati</taxon>
        <taxon>Bacteroidota</taxon>
        <taxon>Cytophagia</taxon>
        <taxon>Cytophagales</taxon>
        <taxon>Spirosomataceae</taxon>
        <taxon>Fibrisoma</taxon>
    </lineage>
</organism>
<evidence type="ECO:0000313" key="2">
    <source>
        <dbReference type="Proteomes" id="UP000009309"/>
    </source>
</evidence>
<comment type="caution">
    <text evidence="1">The sequence shown here is derived from an EMBL/GenBank/DDBJ whole genome shotgun (WGS) entry which is preliminary data.</text>
</comment>
<evidence type="ECO:0000313" key="1">
    <source>
        <dbReference type="EMBL" id="CCH54715.1"/>
    </source>
</evidence>
<dbReference type="EMBL" id="CAIT01000007">
    <property type="protein sequence ID" value="CCH54715.1"/>
    <property type="molecule type" value="Genomic_DNA"/>
</dbReference>
<reference evidence="1 2" key="1">
    <citation type="journal article" date="2012" name="J. Bacteriol.">
        <title>Genome Sequence of the Filamentous Bacterium Fibrisoma limi BUZ 3T.</title>
        <authorList>
            <person name="Filippini M."/>
            <person name="Qi W."/>
            <person name="Jaenicke S."/>
            <person name="Goesmann A."/>
            <person name="Smits T.H."/>
            <person name="Bagheri H.C."/>
        </authorList>
    </citation>
    <scope>NUCLEOTIDE SEQUENCE [LARGE SCALE GENOMIC DNA]</scope>
    <source>
        <strain evidence="2">BUZ 3T</strain>
    </source>
</reference>
<dbReference type="Proteomes" id="UP000009309">
    <property type="component" value="Unassembled WGS sequence"/>
</dbReference>
<keyword evidence="2" id="KW-1185">Reference proteome</keyword>
<protein>
    <submittedName>
        <fullName evidence="1">Uncharacterized protein</fullName>
    </submittedName>
</protein>
<gene>
    <name evidence="1" type="ORF">BN8_03914</name>
</gene>
<sequence>MFIPTFLQLLKKRNDFVTKVAQLLVATRFDNVVAFIGTVGDAQTRWSILQQGTYKAQGTH</sequence>
<name>I2GLD9_9BACT</name>